<dbReference type="RefSeq" id="WP_349963389.1">
    <property type="nucleotide sequence ID" value="NZ_CP157965.1"/>
</dbReference>
<keyword evidence="1" id="KW-0472">Membrane</keyword>
<keyword evidence="1" id="KW-1133">Transmembrane helix</keyword>
<keyword evidence="2" id="KW-0614">Plasmid</keyword>
<name>A0AAU7S6M0_9HYPH</name>
<evidence type="ECO:0008006" key="3">
    <source>
        <dbReference type="Google" id="ProtNLM"/>
    </source>
</evidence>
<proteinExistence type="predicted"/>
<keyword evidence="1" id="KW-0812">Transmembrane</keyword>
<evidence type="ECO:0000313" key="2">
    <source>
        <dbReference type="EMBL" id="XBT98106.1"/>
    </source>
</evidence>
<gene>
    <name evidence="2" type="ORF">ABM479_35275</name>
</gene>
<protein>
    <recommendedName>
        <fullName evidence="3">DUF3592 domain-containing protein</fullName>
    </recommendedName>
</protein>
<dbReference type="EMBL" id="CP157965">
    <property type="protein sequence ID" value="XBT98106.1"/>
    <property type="molecule type" value="Genomic_DNA"/>
</dbReference>
<organism evidence="2">
    <name type="scientific">Rhizobium sp. ZPR3</name>
    <dbReference type="NCBI Taxonomy" id="3158967"/>
    <lineage>
        <taxon>Bacteria</taxon>
        <taxon>Pseudomonadati</taxon>
        <taxon>Pseudomonadota</taxon>
        <taxon>Alphaproteobacteria</taxon>
        <taxon>Hyphomicrobiales</taxon>
        <taxon>Rhizobiaceae</taxon>
        <taxon>Rhizobium/Agrobacterium group</taxon>
        <taxon>Rhizobium</taxon>
    </lineage>
</organism>
<reference evidence="2" key="1">
    <citation type="submission" date="2024-06" db="EMBL/GenBank/DDBJ databases">
        <authorList>
            <person name="Li T."/>
            <person name="Gao R."/>
        </authorList>
    </citation>
    <scope>NUCLEOTIDE SEQUENCE</scope>
    <source>
        <strain evidence="2">ZPR3</strain>
        <plasmid evidence="2">unnamed5</plasmid>
    </source>
</reference>
<dbReference type="AlphaFoldDB" id="A0AAU7S6M0"/>
<sequence length="145" mass="16293">MDHSQDPRSDIVFIEARLELNEKPPTSETPWWLPLTFIVPLAIGAVLAAIFWNWRVSHFPHSVATITSVWEVHIETGKANYTATYGKIAYLRNYHGQSYSCEVTKELGRPQDGFVAGQKLEVVPAASTCERVDIVRRILAPADSQ</sequence>
<feature type="transmembrane region" description="Helical" evidence="1">
    <location>
        <begin position="31"/>
        <end position="52"/>
    </location>
</feature>
<evidence type="ECO:0000256" key="1">
    <source>
        <dbReference type="SAM" id="Phobius"/>
    </source>
</evidence>
<geneLocation type="plasmid" evidence="2">
    <name>unnamed5</name>
</geneLocation>
<accession>A0AAU7S6M0</accession>